<keyword evidence="3" id="KW-1185">Reference proteome</keyword>
<sequence length="107" mass="11185">MPTSTVLLTEGIGFVASVVSLVLWWPQAARVWRHRHDGGQLGGVSISTQVLLLVNAALWGAYAVVTGSFWVGAPGMVNVPLALVTIALLRRARGSGARVSAAPKARA</sequence>
<comment type="caution">
    <text evidence="2">The sequence shown here is derived from an EMBL/GenBank/DDBJ whole genome shotgun (WGS) entry which is preliminary data.</text>
</comment>
<keyword evidence="1" id="KW-0812">Transmembrane</keyword>
<gene>
    <name evidence="2" type="ORF">J2X26_000244</name>
</gene>
<keyword evidence="1" id="KW-0472">Membrane</keyword>
<evidence type="ECO:0000313" key="3">
    <source>
        <dbReference type="Proteomes" id="UP001239626"/>
    </source>
</evidence>
<feature type="transmembrane region" description="Helical" evidence="1">
    <location>
        <begin position="6"/>
        <end position="26"/>
    </location>
</feature>
<name>A0ABU0EAQ8_9CELL</name>
<proteinExistence type="predicted"/>
<evidence type="ECO:0000256" key="1">
    <source>
        <dbReference type="SAM" id="Phobius"/>
    </source>
</evidence>
<feature type="transmembrane region" description="Helical" evidence="1">
    <location>
        <begin position="38"/>
        <end position="62"/>
    </location>
</feature>
<dbReference type="RefSeq" id="WP_307489122.1">
    <property type="nucleotide sequence ID" value="NZ_JAUSVB010000001.1"/>
</dbReference>
<feature type="transmembrane region" description="Helical" evidence="1">
    <location>
        <begin position="68"/>
        <end position="89"/>
    </location>
</feature>
<organism evidence="2 3">
    <name type="scientific">Cellulomonas humilata</name>
    <dbReference type="NCBI Taxonomy" id="144055"/>
    <lineage>
        <taxon>Bacteria</taxon>
        <taxon>Bacillati</taxon>
        <taxon>Actinomycetota</taxon>
        <taxon>Actinomycetes</taxon>
        <taxon>Micrococcales</taxon>
        <taxon>Cellulomonadaceae</taxon>
        <taxon>Cellulomonas</taxon>
    </lineage>
</organism>
<protein>
    <submittedName>
        <fullName evidence="2">Uncharacterized protein with PQ loop repeat</fullName>
    </submittedName>
</protein>
<keyword evidence="1" id="KW-1133">Transmembrane helix</keyword>
<dbReference type="Gene3D" id="1.20.1280.290">
    <property type="match status" value="1"/>
</dbReference>
<evidence type="ECO:0000313" key="2">
    <source>
        <dbReference type="EMBL" id="MDQ0371947.1"/>
    </source>
</evidence>
<dbReference type="Proteomes" id="UP001239626">
    <property type="component" value="Unassembled WGS sequence"/>
</dbReference>
<accession>A0ABU0EAQ8</accession>
<dbReference type="EMBL" id="JAUSVB010000001">
    <property type="protein sequence ID" value="MDQ0371947.1"/>
    <property type="molecule type" value="Genomic_DNA"/>
</dbReference>
<reference evidence="2 3" key="1">
    <citation type="submission" date="2023-07" db="EMBL/GenBank/DDBJ databases">
        <title>Sorghum-associated microbial communities from plants grown in Nebraska, USA.</title>
        <authorList>
            <person name="Schachtman D."/>
        </authorList>
    </citation>
    <scope>NUCLEOTIDE SEQUENCE [LARGE SCALE GENOMIC DNA]</scope>
    <source>
        <strain evidence="2 3">BE332</strain>
    </source>
</reference>